<reference evidence="1 2" key="1">
    <citation type="journal article" date="2016" name="Genome Announc.">
        <title>Complete Genome and Plasmid Sequences for Rhodococcus fascians D188 and Draft Sequences for Rhodococcus Isolates PBTS 1 and PBTS 2.</title>
        <authorList>
            <person name="Stamler R.A."/>
            <person name="Vereecke D."/>
            <person name="Zhang Y."/>
            <person name="Schilkey F."/>
            <person name="Devitt N."/>
            <person name="Randall J.J."/>
        </authorList>
    </citation>
    <scope>NUCLEOTIDE SEQUENCE [LARGE SCALE GENOMIC DNA]</scope>
    <source>
        <strain evidence="1 2">PBTS2</strain>
    </source>
</reference>
<gene>
    <name evidence="1" type="ORF">A3Q41_02425</name>
</gene>
<dbReference type="OrthoDB" id="4578505at2"/>
<organism evidence="1 2">
    <name type="scientific">Rhodococcoides fascians</name>
    <name type="common">Rhodococcus fascians</name>
    <dbReference type="NCBI Taxonomy" id="1828"/>
    <lineage>
        <taxon>Bacteria</taxon>
        <taxon>Bacillati</taxon>
        <taxon>Actinomycetota</taxon>
        <taxon>Actinomycetes</taxon>
        <taxon>Mycobacteriales</taxon>
        <taxon>Nocardiaceae</taxon>
        <taxon>Rhodococcoides</taxon>
    </lineage>
</organism>
<keyword evidence="2" id="KW-1185">Reference proteome</keyword>
<dbReference type="AlphaFoldDB" id="A0A143QL93"/>
<proteinExistence type="predicted"/>
<protein>
    <submittedName>
        <fullName evidence="1">Uncharacterized protein</fullName>
    </submittedName>
</protein>
<reference evidence="2" key="2">
    <citation type="submission" date="2016-04" db="EMBL/GenBank/DDBJ databases">
        <title>Complete Genome and Plasmid Sequences for Rhodococcus fascians D188 and Draft Sequences for Rhodococcus spp. Isolates PBTS 1 and PBTS 2.</title>
        <authorList>
            <person name="Stamer R."/>
            <person name="Vereecke D."/>
            <person name="Zhang Y."/>
            <person name="Schilkey F."/>
            <person name="Devitt N."/>
            <person name="Randall J."/>
        </authorList>
    </citation>
    <scope>NUCLEOTIDE SEQUENCE [LARGE SCALE GENOMIC DNA]</scope>
    <source>
        <strain evidence="2">PBTS2</strain>
    </source>
</reference>
<sequence>MPDSSDVAQARVFAHMLAAEIASTSSRIEVSENYAHKAFRVGDPRSAKWHTDEARAQKQALYELHRQLDALHSRFQISKGEPEPVC</sequence>
<dbReference type="EMBL" id="CP015220">
    <property type="protein sequence ID" value="AMY23724.1"/>
    <property type="molecule type" value="Genomic_DNA"/>
</dbReference>
<dbReference type="PATRIC" id="fig|1653479.3.peg.2455"/>
<evidence type="ECO:0000313" key="1">
    <source>
        <dbReference type="EMBL" id="AMY23724.1"/>
    </source>
</evidence>
<name>A0A143QL93_RHOFA</name>
<dbReference type="Proteomes" id="UP000076038">
    <property type="component" value="Chromosome"/>
</dbReference>
<accession>A0A143QL93</accession>
<dbReference type="KEGG" id="rhs:A3Q41_02425"/>
<evidence type="ECO:0000313" key="2">
    <source>
        <dbReference type="Proteomes" id="UP000076038"/>
    </source>
</evidence>
<dbReference type="RefSeq" id="WP_141214541.1">
    <property type="nucleotide sequence ID" value="NZ_CP015220.1"/>
</dbReference>